<evidence type="ECO:0000313" key="1">
    <source>
        <dbReference type="EMBL" id="CAI6359901.1"/>
    </source>
</evidence>
<comment type="caution">
    <text evidence="1">The sequence shown here is derived from an EMBL/GenBank/DDBJ whole genome shotgun (WGS) entry which is preliminary data.</text>
</comment>
<dbReference type="Proteomes" id="UP001160148">
    <property type="component" value="Unassembled WGS sequence"/>
</dbReference>
<reference evidence="1 2" key="1">
    <citation type="submission" date="2023-01" db="EMBL/GenBank/DDBJ databases">
        <authorList>
            <person name="Whitehead M."/>
        </authorList>
    </citation>
    <scope>NUCLEOTIDE SEQUENCE [LARGE SCALE GENOMIC DNA]</scope>
</reference>
<evidence type="ECO:0000313" key="2">
    <source>
        <dbReference type="Proteomes" id="UP001160148"/>
    </source>
</evidence>
<gene>
    <name evidence="1" type="ORF">MEUPH1_LOCUS15265</name>
</gene>
<protein>
    <submittedName>
        <fullName evidence="1">Uncharacterized protein</fullName>
    </submittedName>
</protein>
<organism evidence="1 2">
    <name type="scientific">Macrosiphum euphorbiae</name>
    <name type="common">potato aphid</name>
    <dbReference type="NCBI Taxonomy" id="13131"/>
    <lineage>
        <taxon>Eukaryota</taxon>
        <taxon>Metazoa</taxon>
        <taxon>Ecdysozoa</taxon>
        <taxon>Arthropoda</taxon>
        <taxon>Hexapoda</taxon>
        <taxon>Insecta</taxon>
        <taxon>Pterygota</taxon>
        <taxon>Neoptera</taxon>
        <taxon>Paraneoptera</taxon>
        <taxon>Hemiptera</taxon>
        <taxon>Sternorrhyncha</taxon>
        <taxon>Aphidomorpha</taxon>
        <taxon>Aphidoidea</taxon>
        <taxon>Aphididae</taxon>
        <taxon>Macrosiphini</taxon>
        <taxon>Macrosiphum</taxon>
    </lineage>
</organism>
<accession>A0AAV0WWC6</accession>
<name>A0AAV0WWC6_9HEMI</name>
<sequence>MHYAGRDESVYNSLNIKIWYYKLSQSYNWLRQGLYYAGDAVWGVTLAYSSVELSRKRYLVQAYGVKCTLDRQKRCYY</sequence>
<dbReference type="AlphaFoldDB" id="A0AAV0WWC6"/>
<keyword evidence="2" id="KW-1185">Reference proteome</keyword>
<proteinExistence type="predicted"/>
<dbReference type="EMBL" id="CARXXK010000002">
    <property type="protein sequence ID" value="CAI6359901.1"/>
    <property type="molecule type" value="Genomic_DNA"/>
</dbReference>